<dbReference type="AlphaFoldDB" id="A0A7W8B2A4"/>
<dbReference type="Proteomes" id="UP000549009">
    <property type="component" value="Unassembled WGS sequence"/>
</dbReference>
<dbReference type="EMBL" id="JACHJD010000022">
    <property type="protein sequence ID" value="MBB5109008.1"/>
    <property type="molecule type" value="Genomic_DNA"/>
</dbReference>
<evidence type="ECO:0000313" key="3">
    <source>
        <dbReference type="Proteomes" id="UP000549009"/>
    </source>
</evidence>
<keyword evidence="3" id="KW-1185">Reference proteome</keyword>
<evidence type="ECO:0000256" key="1">
    <source>
        <dbReference type="SAM" id="MobiDB-lite"/>
    </source>
</evidence>
<protein>
    <submittedName>
        <fullName evidence="2">Uncharacterized protein</fullName>
    </submittedName>
</protein>
<gene>
    <name evidence="2" type="ORF">FHS40_008134</name>
</gene>
<reference evidence="2 3" key="1">
    <citation type="submission" date="2020-08" db="EMBL/GenBank/DDBJ databases">
        <title>Genomic Encyclopedia of Type Strains, Phase III (KMG-III): the genomes of soil and plant-associated and newly described type strains.</title>
        <authorList>
            <person name="Whitman W."/>
        </authorList>
    </citation>
    <scope>NUCLEOTIDE SEQUENCE [LARGE SCALE GENOMIC DNA]</scope>
    <source>
        <strain evidence="2 3">CECT 3146</strain>
    </source>
</reference>
<accession>A0A7W8B2A4</accession>
<proteinExistence type="predicted"/>
<name>A0A7W8B2A4_STRST</name>
<sequence>MFLTRRPRPQDEQARPSARRPRPLPEETCLTGRP</sequence>
<feature type="region of interest" description="Disordered" evidence="1">
    <location>
        <begin position="1"/>
        <end position="34"/>
    </location>
</feature>
<comment type="caution">
    <text evidence="2">The sequence shown here is derived from an EMBL/GenBank/DDBJ whole genome shotgun (WGS) entry which is preliminary data.</text>
</comment>
<organism evidence="2 3">
    <name type="scientific">Streptomyces spectabilis</name>
    <dbReference type="NCBI Taxonomy" id="68270"/>
    <lineage>
        <taxon>Bacteria</taxon>
        <taxon>Bacillati</taxon>
        <taxon>Actinomycetota</taxon>
        <taxon>Actinomycetes</taxon>
        <taxon>Kitasatosporales</taxon>
        <taxon>Streptomycetaceae</taxon>
        <taxon>Streptomyces</taxon>
    </lineage>
</organism>
<evidence type="ECO:0000313" key="2">
    <source>
        <dbReference type="EMBL" id="MBB5109008.1"/>
    </source>
</evidence>